<keyword evidence="1" id="KW-0479">Metal-binding</keyword>
<comment type="similarity">
    <text evidence="1">Belongs to the E3 ubiquitin-protein ligase UBR1-like family.</text>
</comment>
<name>A0A8I3A3T2_9AGAM</name>
<dbReference type="Proteomes" id="UP000683000">
    <property type="component" value="Unassembled WGS sequence"/>
</dbReference>
<dbReference type="OrthoDB" id="26387at2759"/>
<evidence type="ECO:0000313" key="4">
    <source>
        <dbReference type="Proteomes" id="UP000683000"/>
    </source>
</evidence>
<evidence type="ECO:0000256" key="2">
    <source>
        <dbReference type="SAM" id="MobiDB-lite"/>
    </source>
</evidence>
<comment type="pathway">
    <text evidence="1">Protein modification; protein ubiquitination.</text>
</comment>
<dbReference type="AlphaFoldDB" id="A0A8I3A3T2"/>
<keyword evidence="1" id="KW-0862">Zinc</keyword>
<dbReference type="InterPro" id="IPR039164">
    <property type="entry name" value="UBR1-like"/>
</dbReference>
<dbReference type="GO" id="GO:0071596">
    <property type="term" value="P:ubiquitin-dependent protein catabolic process via the N-end rule pathway"/>
    <property type="evidence" value="ECO:0007669"/>
    <property type="project" value="UniProtKB-UniRule"/>
</dbReference>
<organism evidence="3 4">
    <name type="scientific">Boletus reticuloceps</name>
    <dbReference type="NCBI Taxonomy" id="495285"/>
    <lineage>
        <taxon>Eukaryota</taxon>
        <taxon>Fungi</taxon>
        <taxon>Dikarya</taxon>
        <taxon>Basidiomycota</taxon>
        <taxon>Agaricomycotina</taxon>
        <taxon>Agaricomycetes</taxon>
        <taxon>Agaricomycetidae</taxon>
        <taxon>Boletales</taxon>
        <taxon>Boletineae</taxon>
        <taxon>Boletaceae</taxon>
        <taxon>Boletoideae</taxon>
        <taxon>Boletus</taxon>
    </lineage>
</organism>
<keyword evidence="1" id="KW-0808">Transferase</keyword>
<feature type="region of interest" description="Disordered" evidence="2">
    <location>
        <begin position="39"/>
        <end position="96"/>
    </location>
</feature>
<keyword evidence="4" id="KW-1185">Reference proteome</keyword>
<dbReference type="GO" id="GO:0061630">
    <property type="term" value="F:ubiquitin protein ligase activity"/>
    <property type="evidence" value="ECO:0007669"/>
    <property type="project" value="UniProtKB-UniRule"/>
</dbReference>
<evidence type="ECO:0000256" key="1">
    <source>
        <dbReference type="RuleBase" id="RU366018"/>
    </source>
</evidence>
<dbReference type="EC" id="2.3.2.27" evidence="1"/>
<keyword evidence="1" id="KW-0833">Ubl conjugation pathway</keyword>
<feature type="compositionally biased region" description="Low complexity" evidence="2">
    <location>
        <begin position="252"/>
        <end position="264"/>
    </location>
</feature>
<comment type="catalytic activity">
    <reaction evidence="1">
        <text>S-ubiquitinyl-[E2 ubiquitin-conjugating enzyme]-L-cysteine + [acceptor protein]-L-lysine = [E2 ubiquitin-conjugating enzyme]-L-cysteine + N(6)-ubiquitinyl-[acceptor protein]-L-lysine.</text>
        <dbReference type="EC" id="2.3.2.27"/>
    </reaction>
</comment>
<dbReference type="GO" id="GO:0000151">
    <property type="term" value="C:ubiquitin ligase complex"/>
    <property type="evidence" value="ECO:0007669"/>
    <property type="project" value="TreeGrafter"/>
</dbReference>
<dbReference type="GO" id="GO:0016567">
    <property type="term" value="P:protein ubiquitination"/>
    <property type="evidence" value="ECO:0007669"/>
    <property type="project" value="UniProtKB-UniRule"/>
</dbReference>
<gene>
    <name evidence="3" type="ORF">JVT61DRAFT_12205</name>
</gene>
<comment type="caution">
    <text evidence="3">The sequence shown here is derived from an EMBL/GenBank/DDBJ whole genome shotgun (WGS) entry which is preliminary data.</text>
</comment>
<sequence>MSMKPRDLPGSRKYVFTPATRVEILSELYDVSGAHTPTLPPSLKLQSPHARHARPSLGRKSDSQAQVQKNPSFHVPAVTSSPKAKAVSDRLRPRRNMRSVQPLLPCQLSHGLFIAQQCGGYCDCGDAEIWRQNIHVPSIHSSTTPIPPLPLLIQFQESRRELREYTSRTIAYALDFLLETLDCSPNEPSMPSNKADLHLRPTADSMQKDQYTVIIWNNDIPLTKSFNSSATPQTAIAMKLPRWPTPTTNTASLRSSPKSRSVSPFGARTTPSEQILVVIIKWFLDLTRSRLGSDALIIREVITAQLLSPRPTDEDANRSASHILDLLRLPVDWMFLHHTRLWKKPRISLNEIYASVLTLSHPHKLAIGSHFATMHPCIMDACLLVDWEAETFALQLFTVPSVAGRIVRYHNLVTHLLDIINNFFMNQIVNKRMVDIPEAPPRSQNWTLTVSHCPFGSKRSCLSLATFGSKSEDGTVEIWNSNMYRSENTLGYALESAWCVVLRRDANEVAVEFDEGIVAIKLDLDEPMFSMDPTGKLIYTCNQLVLSGNVQSLAEDTTSEGNCIPLLIKELGTTGIFATNLFHS</sequence>
<proteinExistence type="inferred from homology"/>
<comment type="function">
    <text evidence="1">Ubiquitin ligase protein which is a component of the N-end rule pathway. Recognizes and binds to proteins bearing specific N-terminal residues that are destabilizing according to the N-end rule, leading to their ubiquitination and subsequent degradation.</text>
</comment>
<dbReference type="PANTHER" id="PTHR21497:SF24">
    <property type="entry name" value="E3 UBIQUITIN-PROTEIN LIGASE UBR1"/>
    <property type="match status" value="1"/>
</dbReference>
<keyword evidence="1" id="KW-0863">Zinc-finger</keyword>
<reference evidence="3" key="1">
    <citation type="submission" date="2021-03" db="EMBL/GenBank/DDBJ databases">
        <title>Evolutionary innovations through gain and loss of genes in the ectomycorrhizal Boletales.</title>
        <authorList>
            <person name="Wu G."/>
            <person name="Miyauchi S."/>
            <person name="Morin E."/>
            <person name="Yang Z.-L."/>
            <person name="Xu J."/>
            <person name="Martin F.M."/>
        </authorList>
    </citation>
    <scope>NUCLEOTIDE SEQUENCE</scope>
    <source>
        <strain evidence="3">BR01</strain>
    </source>
</reference>
<feature type="region of interest" description="Disordered" evidence="2">
    <location>
        <begin position="237"/>
        <end position="267"/>
    </location>
</feature>
<protein>
    <recommendedName>
        <fullName evidence="1">E3 ubiquitin-protein ligase</fullName>
        <ecNumber evidence="1">2.3.2.27</ecNumber>
    </recommendedName>
</protein>
<dbReference type="EMBL" id="JAGFBS010000054">
    <property type="protein sequence ID" value="KAG6370261.1"/>
    <property type="molecule type" value="Genomic_DNA"/>
</dbReference>
<evidence type="ECO:0000313" key="3">
    <source>
        <dbReference type="EMBL" id="KAG6370261.1"/>
    </source>
</evidence>
<dbReference type="GO" id="GO:0005737">
    <property type="term" value="C:cytoplasm"/>
    <property type="evidence" value="ECO:0007669"/>
    <property type="project" value="TreeGrafter"/>
</dbReference>
<dbReference type="GO" id="GO:0008270">
    <property type="term" value="F:zinc ion binding"/>
    <property type="evidence" value="ECO:0007669"/>
    <property type="project" value="UniProtKB-UniRule"/>
</dbReference>
<dbReference type="PANTHER" id="PTHR21497">
    <property type="entry name" value="UBIQUITIN LIGASE E3 ALPHA-RELATED"/>
    <property type="match status" value="1"/>
</dbReference>
<accession>A0A8I3A3T2</accession>
<dbReference type="UniPathway" id="UPA00143"/>